<comment type="similarity">
    <text evidence="2 10">Belongs to the zinc-containing alcohol dehydrogenase family.</text>
</comment>
<name>A0A1G6U521_9NOCA</name>
<dbReference type="Gene3D" id="3.90.180.10">
    <property type="entry name" value="Medium-chain alcohol dehydrogenases, catalytic domain"/>
    <property type="match status" value="1"/>
</dbReference>
<evidence type="ECO:0000313" key="12">
    <source>
        <dbReference type="EMBL" id="SDD36393.1"/>
    </source>
</evidence>
<evidence type="ECO:0000256" key="3">
    <source>
        <dbReference type="ARBA" id="ARBA00013190"/>
    </source>
</evidence>
<dbReference type="PANTHER" id="PTHR43880:SF12">
    <property type="entry name" value="ALCOHOL DEHYDROGENASE CLASS-3"/>
    <property type="match status" value="1"/>
</dbReference>
<accession>A0A1G6U521</accession>
<dbReference type="PANTHER" id="PTHR43880">
    <property type="entry name" value="ALCOHOL DEHYDROGENASE"/>
    <property type="match status" value="1"/>
</dbReference>
<dbReference type="Pfam" id="PF08240">
    <property type="entry name" value="ADH_N"/>
    <property type="match status" value="1"/>
</dbReference>
<protein>
    <recommendedName>
        <fullName evidence="3">alcohol dehydrogenase</fullName>
        <ecNumber evidence="3">1.1.1.1</ecNumber>
    </recommendedName>
</protein>
<keyword evidence="6" id="KW-0560">Oxidoreductase</keyword>
<dbReference type="RefSeq" id="WP_072844745.1">
    <property type="nucleotide sequence ID" value="NZ_FNAB01000004.1"/>
</dbReference>
<sequence length="374" mass="38977">MKTKAAVLRGVGEDWKVEEVDLGDPVDGEVQVRLTSSGMCHSDHHLRTGHSPIPFPVIGGHEGAGIVTKVGRGVSRLAEGDHVVTAFIPACGVCKPCSMGLQNICDEGAGLLTGLSIADKSYRVTMDGVGLTQMCLLGTFSPYITVNQASLVKVEDDIPLKSAALLGCGVATGWGSATEAGGTKVGDTVVVVGVGGVGINSVQGAHAAGARFVVAIDPVEFKRTEAIRFGATHAFASIEEAAATIGEITWGEMANVTVITVGEITGDIIAPSMSITAKGGTVVVVGMGDYADTNVTLSLFELTLLQKRLQGAIFGGIGPRTQIPALLNEYRSGALKLDELITRTYTLEEINQGYDDMLAGRNLRGVIEFTDADY</sequence>
<dbReference type="GO" id="GO:0046294">
    <property type="term" value="P:formaldehyde catabolic process"/>
    <property type="evidence" value="ECO:0007669"/>
    <property type="project" value="TreeGrafter"/>
</dbReference>
<dbReference type="GO" id="GO:0004022">
    <property type="term" value="F:alcohol dehydrogenase (NAD+) activity"/>
    <property type="evidence" value="ECO:0007669"/>
    <property type="project" value="UniProtKB-EC"/>
</dbReference>
<dbReference type="STRING" id="168276.SAMN05444580_10475"/>
<keyword evidence="7" id="KW-0520">NAD</keyword>
<dbReference type="CDD" id="cd08279">
    <property type="entry name" value="Zn_ADH_class_III"/>
    <property type="match status" value="1"/>
</dbReference>
<organism evidence="12 13">
    <name type="scientific">Rhodococcus tukisamuensis</name>
    <dbReference type="NCBI Taxonomy" id="168276"/>
    <lineage>
        <taxon>Bacteria</taxon>
        <taxon>Bacillati</taxon>
        <taxon>Actinomycetota</taxon>
        <taxon>Actinomycetes</taxon>
        <taxon>Mycobacteriales</taxon>
        <taxon>Nocardiaceae</taxon>
        <taxon>Rhodococcus</taxon>
    </lineage>
</organism>
<dbReference type="InterPro" id="IPR011032">
    <property type="entry name" value="GroES-like_sf"/>
</dbReference>
<proteinExistence type="inferred from homology"/>
<comment type="catalytic activity">
    <reaction evidence="8">
        <text>a secondary alcohol + NAD(+) = a ketone + NADH + H(+)</text>
        <dbReference type="Rhea" id="RHEA:10740"/>
        <dbReference type="ChEBI" id="CHEBI:15378"/>
        <dbReference type="ChEBI" id="CHEBI:17087"/>
        <dbReference type="ChEBI" id="CHEBI:35681"/>
        <dbReference type="ChEBI" id="CHEBI:57540"/>
        <dbReference type="ChEBI" id="CHEBI:57945"/>
        <dbReference type="EC" id="1.1.1.1"/>
    </reaction>
</comment>
<dbReference type="GO" id="GO:0005829">
    <property type="term" value="C:cytosol"/>
    <property type="evidence" value="ECO:0007669"/>
    <property type="project" value="TreeGrafter"/>
</dbReference>
<evidence type="ECO:0000256" key="5">
    <source>
        <dbReference type="ARBA" id="ARBA00022833"/>
    </source>
</evidence>
<dbReference type="InterPro" id="IPR036291">
    <property type="entry name" value="NAD(P)-bd_dom_sf"/>
</dbReference>
<comment type="cofactor">
    <cofactor evidence="1 10">
        <name>Zn(2+)</name>
        <dbReference type="ChEBI" id="CHEBI:29105"/>
    </cofactor>
</comment>
<dbReference type="AlphaFoldDB" id="A0A1G6U521"/>
<dbReference type="EMBL" id="FNAB01000004">
    <property type="protein sequence ID" value="SDD36393.1"/>
    <property type="molecule type" value="Genomic_DNA"/>
</dbReference>
<dbReference type="InterPro" id="IPR023921">
    <property type="entry name" value="ADH_Zn_actinomycetes"/>
</dbReference>
<evidence type="ECO:0000256" key="6">
    <source>
        <dbReference type="ARBA" id="ARBA00023002"/>
    </source>
</evidence>
<evidence type="ECO:0000256" key="2">
    <source>
        <dbReference type="ARBA" id="ARBA00008072"/>
    </source>
</evidence>
<dbReference type="PROSITE" id="PS00059">
    <property type="entry name" value="ADH_ZINC"/>
    <property type="match status" value="1"/>
</dbReference>
<dbReference type="EC" id="1.1.1.1" evidence="3"/>
<feature type="domain" description="Enoyl reductase (ER)" evidence="11">
    <location>
        <begin position="10"/>
        <end position="367"/>
    </location>
</feature>
<evidence type="ECO:0000256" key="10">
    <source>
        <dbReference type="RuleBase" id="RU361277"/>
    </source>
</evidence>
<evidence type="ECO:0000256" key="4">
    <source>
        <dbReference type="ARBA" id="ARBA00022723"/>
    </source>
</evidence>
<dbReference type="NCBIfam" id="TIGR03989">
    <property type="entry name" value="Rxyl_3153"/>
    <property type="match status" value="1"/>
</dbReference>
<evidence type="ECO:0000256" key="7">
    <source>
        <dbReference type="ARBA" id="ARBA00023027"/>
    </source>
</evidence>
<dbReference type="SMART" id="SM00829">
    <property type="entry name" value="PKS_ER"/>
    <property type="match status" value="1"/>
</dbReference>
<dbReference type="SUPFAM" id="SSF51735">
    <property type="entry name" value="NAD(P)-binding Rossmann-fold domains"/>
    <property type="match status" value="1"/>
</dbReference>
<reference evidence="12 13" key="1">
    <citation type="submission" date="2016-10" db="EMBL/GenBank/DDBJ databases">
        <authorList>
            <person name="de Groot N.N."/>
        </authorList>
    </citation>
    <scope>NUCLEOTIDE SEQUENCE [LARGE SCALE GENOMIC DNA]</scope>
    <source>
        <strain evidence="12 13">JCM 11308</strain>
    </source>
</reference>
<dbReference type="Proteomes" id="UP000199417">
    <property type="component" value="Unassembled WGS sequence"/>
</dbReference>
<keyword evidence="4 10" id="KW-0479">Metal-binding</keyword>
<comment type="catalytic activity">
    <reaction evidence="9">
        <text>a primary alcohol + NAD(+) = an aldehyde + NADH + H(+)</text>
        <dbReference type="Rhea" id="RHEA:10736"/>
        <dbReference type="ChEBI" id="CHEBI:15378"/>
        <dbReference type="ChEBI" id="CHEBI:15734"/>
        <dbReference type="ChEBI" id="CHEBI:17478"/>
        <dbReference type="ChEBI" id="CHEBI:57540"/>
        <dbReference type="ChEBI" id="CHEBI:57945"/>
        <dbReference type="EC" id="1.1.1.1"/>
    </reaction>
</comment>
<evidence type="ECO:0000313" key="13">
    <source>
        <dbReference type="Proteomes" id="UP000199417"/>
    </source>
</evidence>
<keyword evidence="13" id="KW-1185">Reference proteome</keyword>
<evidence type="ECO:0000259" key="11">
    <source>
        <dbReference type="SMART" id="SM00829"/>
    </source>
</evidence>
<dbReference type="SUPFAM" id="SSF50129">
    <property type="entry name" value="GroES-like"/>
    <property type="match status" value="2"/>
</dbReference>
<dbReference type="GO" id="GO:0008270">
    <property type="term" value="F:zinc ion binding"/>
    <property type="evidence" value="ECO:0007669"/>
    <property type="project" value="InterPro"/>
</dbReference>
<evidence type="ECO:0000256" key="8">
    <source>
        <dbReference type="ARBA" id="ARBA00049164"/>
    </source>
</evidence>
<dbReference type="InterPro" id="IPR013149">
    <property type="entry name" value="ADH-like_C"/>
</dbReference>
<keyword evidence="5 10" id="KW-0862">Zinc</keyword>
<dbReference type="Gene3D" id="3.40.50.720">
    <property type="entry name" value="NAD(P)-binding Rossmann-like Domain"/>
    <property type="match status" value="1"/>
</dbReference>
<evidence type="ECO:0000256" key="1">
    <source>
        <dbReference type="ARBA" id="ARBA00001947"/>
    </source>
</evidence>
<dbReference type="GO" id="GO:0051903">
    <property type="term" value="F:S-(hydroxymethyl)glutathione dehydrogenase [NAD(P)+] activity"/>
    <property type="evidence" value="ECO:0007669"/>
    <property type="project" value="TreeGrafter"/>
</dbReference>
<dbReference type="InterPro" id="IPR013154">
    <property type="entry name" value="ADH-like_N"/>
</dbReference>
<evidence type="ECO:0000256" key="9">
    <source>
        <dbReference type="ARBA" id="ARBA00049243"/>
    </source>
</evidence>
<dbReference type="InterPro" id="IPR020843">
    <property type="entry name" value="ER"/>
</dbReference>
<dbReference type="Pfam" id="PF00107">
    <property type="entry name" value="ADH_zinc_N"/>
    <property type="match status" value="1"/>
</dbReference>
<gene>
    <name evidence="12" type="ORF">SAMN05444580_10475</name>
</gene>
<dbReference type="InterPro" id="IPR002328">
    <property type="entry name" value="ADH_Zn_CS"/>
</dbReference>